<organism evidence="3 4">
    <name type="scientific">Malonomonas rubra DSM 5091</name>
    <dbReference type="NCBI Taxonomy" id="1122189"/>
    <lineage>
        <taxon>Bacteria</taxon>
        <taxon>Pseudomonadati</taxon>
        <taxon>Thermodesulfobacteriota</taxon>
        <taxon>Desulfuromonadia</taxon>
        <taxon>Desulfuromonadales</taxon>
        <taxon>Geopsychrobacteraceae</taxon>
        <taxon>Malonomonas</taxon>
    </lineage>
</organism>
<dbReference type="InterPro" id="IPR011017">
    <property type="entry name" value="TRASH_dom"/>
</dbReference>
<keyword evidence="4" id="KW-1185">Reference proteome</keyword>
<evidence type="ECO:0000259" key="2">
    <source>
        <dbReference type="SMART" id="SM00746"/>
    </source>
</evidence>
<dbReference type="STRING" id="1122189.SAMN02745165_03262"/>
<proteinExistence type="predicted"/>
<gene>
    <name evidence="3" type="ORF">SAMN02745165_03262</name>
</gene>
<reference evidence="3 4" key="1">
    <citation type="submission" date="2016-11" db="EMBL/GenBank/DDBJ databases">
        <authorList>
            <person name="Jaros S."/>
            <person name="Januszkiewicz K."/>
            <person name="Wedrychowicz H."/>
        </authorList>
    </citation>
    <scope>NUCLEOTIDE SEQUENCE [LARGE SCALE GENOMIC DNA]</scope>
    <source>
        <strain evidence="3 4">DSM 5091</strain>
    </source>
</reference>
<evidence type="ECO:0000256" key="1">
    <source>
        <dbReference type="SAM" id="MobiDB-lite"/>
    </source>
</evidence>
<feature type="region of interest" description="Disordered" evidence="1">
    <location>
        <begin position="24"/>
        <end position="48"/>
    </location>
</feature>
<dbReference type="Proteomes" id="UP000184171">
    <property type="component" value="Unassembled WGS sequence"/>
</dbReference>
<dbReference type="OrthoDB" id="3078737at2"/>
<dbReference type="RefSeq" id="WP_072909796.1">
    <property type="nucleotide sequence ID" value="NZ_FQZT01000017.1"/>
</dbReference>
<feature type="domain" description="TRASH" evidence="2">
    <location>
        <begin position="50"/>
        <end position="87"/>
    </location>
</feature>
<sequence length="88" mass="10178">MIKILMLILLCFVGYSMLQGMINPKPKKEKRGWMSRRQPRSSEGEQMVEDPQCGTFIPLGDAVSANIKGKQHYFCSKKCLKEYKKNHK</sequence>
<name>A0A1M6MDV0_MALRU</name>
<dbReference type="EMBL" id="FQZT01000017">
    <property type="protein sequence ID" value="SHJ81642.1"/>
    <property type="molecule type" value="Genomic_DNA"/>
</dbReference>
<dbReference type="SMART" id="SM00746">
    <property type="entry name" value="TRASH"/>
    <property type="match status" value="1"/>
</dbReference>
<evidence type="ECO:0000313" key="3">
    <source>
        <dbReference type="EMBL" id="SHJ81642.1"/>
    </source>
</evidence>
<evidence type="ECO:0000313" key="4">
    <source>
        <dbReference type="Proteomes" id="UP000184171"/>
    </source>
</evidence>
<accession>A0A1M6MDV0</accession>
<feature type="compositionally biased region" description="Basic residues" evidence="1">
    <location>
        <begin position="25"/>
        <end position="39"/>
    </location>
</feature>
<protein>
    <submittedName>
        <fullName evidence="3">YHS domain-containing protein</fullName>
    </submittedName>
</protein>
<dbReference type="AlphaFoldDB" id="A0A1M6MDV0"/>